<dbReference type="AlphaFoldDB" id="A0A3P7Z4A7"/>
<name>A0A3P7Z4A7_9TREM</name>
<evidence type="ECO:0000313" key="2">
    <source>
        <dbReference type="EMBL" id="VDO79194.1"/>
    </source>
</evidence>
<organism evidence="2 3">
    <name type="scientific">Schistosoma margrebowiei</name>
    <dbReference type="NCBI Taxonomy" id="48269"/>
    <lineage>
        <taxon>Eukaryota</taxon>
        <taxon>Metazoa</taxon>
        <taxon>Spiralia</taxon>
        <taxon>Lophotrochozoa</taxon>
        <taxon>Platyhelminthes</taxon>
        <taxon>Trematoda</taxon>
        <taxon>Digenea</taxon>
        <taxon>Strigeidida</taxon>
        <taxon>Schistosomatoidea</taxon>
        <taxon>Schistosomatidae</taxon>
        <taxon>Schistosoma</taxon>
    </lineage>
</organism>
<dbReference type="EMBL" id="UZAI01003364">
    <property type="protein sequence ID" value="VDO79194.1"/>
    <property type="molecule type" value="Genomic_DNA"/>
</dbReference>
<evidence type="ECO:0000313" key="3">
    <source>
        <dbReference type="Proteomes" id="UP000277204"/>
    </source>
</evidence>
<reference evidence="2 3" key="1">
    <citation type="submission" date="2018-11" db="EMBL/GenBank/DDBJ databases">
        <authorList>
            <consortium name="Pathogen Informatics"/>
        </authorList>
    </citation>
    <scope>NUCLEOTIDE SEQUENCE [LARGE SCALE GENOMIC DNA]</scope>
    <source>
        <strain evidence="2 3">Zambia</strain>
    </source>
</reference>
<evidence type="ECO:0000256" key="1">
    <source>
        <dbReference type="SAM" id="MobiDB-lite"/>
    </source>
</evidence>
<protein>
    <submittedName>
        <fullName evidence="2">Uncharacterized protein</fullName>
    </submittedName>
</protein>
<dbReference type="Proteomes" id="UP000277204">
    <property type="component" value="Unassembled WGS sequence"/>
</dbReference>
<gene>
    <name evidence="2" type="ORF">SMRZ_LOCUS8011</name>
</gene>
<accession>A0A3P7Z4A7</accession>
<sequence length="124" mass="14359">MDPGFLLLGTRQQGVPVILRELVLPVGIYLVSPSFTVRDVTTELSEPNYRVTKNQWISSRSIALIYSRKLIPSDSEHDEERKKFRSRLSKSPRNDREKWWASKAKVMEKAAAIGNTRQLYRLIK</sequence>
<keyword evidence="3" id="KW-1185">Reference proteome</keyword>
<proteinExistence type="predicted"/>
<feature type="region of interest" description="Disordered" evidence="1">
    <location>
        <begin position="73"/>
        <end position="96"/>
    </location>
</feature>